<feature type="signal peptide" evidence="2">
    <location>
        <begin position="1"/>
        <end position="18"/>
    </location>
</feature>
<feature type="region of interest" description="Disordered" evidence="1">
    <location>
        <begin position="288"/>
        <end position="324"/>
    </location>
</feature>
<dbReference type="AlphaFoldDB" id="A0A9Q9ENA8"/>
<organism evidence="3 4">
    <name type="scientific">Septoria linicola</name>
    <dbReference type="NCBI Taxonomy" id="215465"/>
    <lineage>
        <taxon>Eukaryota</taxon>
        <taxon>Fungi</taxon>
        <taxon>Dikarya</taxon>
        <taxon>Ascomycota</taxon>
        <taxon>Pezizomycotina</taxon>
        <taxon>Dothideomycetes</taxon>
        <taxon>Dothideomycetidae</taxon>
        <taxon>Mycosphaerellales</taxon>
        <taxon>Mycosphaerellaceae</taxon>
        <taxon>Septoria</taxon>
    </lineage>
</organism>
<dbReference type="Proteomes" id="UP001056384">
    <property type="component" value="Chromosome 8"/>
</dbReference>
<feature type="compositionally biased region" description="Low complexity" evidence="1">
    <location>
        <begin position="133"/>
        <end position="162"/>
    </location>
</feature>
<proteinExistence type="predicted"/>
<name>A0A9Q9ENA8_9PEZI</name>
<evidence type="ECO:0000313" key="3">
    <source>
        <dbReference type="EMBL" id="USW56417.1"/>
    </source>
</evidence>
<keyword evidence="2" id="KW-0732">Signal</keyword>
<sequence>MVPSTLYSLSFLIGLSAAAPAADYGYPVSSSKCTTTTHTPTTTCTAEAGKYTQPASYPSSKGGYHSADPYQPEESSKAGYPYQTSKAGYPYETSKAGYPYETTSAGYPTYTSSYYGGGNQTSITYSTYPTIDPFPTTTDEPTTTEDPFPEPTITDEPTITEDPFPEPTDEPTTTEDPFPEPTDVPEPTGETIIAPGPLGGDVTFGLDRGQSIEGSVFDQSEVPQQVIDDGVSVDFCAGACAVSSYICEGFELFTNEFDVLVCTLKFDLGGLTPSDGSISGTIIAGTDATGGAQDGNTDDGADAGTDDGEIVDGGEIIDDGTVDA</sequence>
<protein>
    <recommendedName>
        <fullName evidence="5">Apple domain-containing protein</fullName>
    </recommendedName>
</protein>
<feature type="compositionally biased region" description="Acidic residues" evidence="1">
    <location>
        <begin position="163"/>
        <end position="173"/>
    </location>
</feature>
<evidence type="ECO:0000256" key="2">
    <source>
        <dbReference type="SAM" id="SignalP"/>
    </source>
</evidence>
<accession>A0A9Q9ENA8</accession>
<gene>
    <name evidence="3" type="ORF">Slin15195_G097360</name>
</gene>
<feature type="region of interest" description="Disordered" evidence="1">
    <location>
        <begin position="51"/>
        <end position="84"/>
    </location>
</feature>
<feature type="compositionally biased region" description="Acidic residues" evidence="1">
    <location>
        <begin position="296"/>
        <end position="324"/>
    </location>
</feature>
<dbReference type="EMBL" id="CP099425">
    <property type="protein sequence ID" value="USW56417.1"/>
    <property type="molecule type" value="Genomic_DNA"/>
</dbReference>
<evidence type="ECO:0008006" key="5">
    <source>
        <dbReference type="Google" id="ProtNLM"/>
    </source>
</evidence>
<feature type="chain" id="PRO_5040464673" description="Apple domain-containing protein" evidence="2">
    <location>
        <begin position="19"/>
        <end position="324"/>
    </location>
</feature>
<evidence type="ECO:0000256" key="1">
    <source>
        <dbReference type="SAM" id="MobiDB-lite"/>
    </source>
</evidence>
<keyword evidence="4" id="KW-1185">Reference proteome</keyword>
<feature type="region of interest" description="Disordered" evidence="1">
    <location>
        <begin position="133"/>
        <end position="197"/>
    </location>
</feature>
<evidence type="ECO:0000313" key="4">
    <source>
        <dbReference type="Proteomes" id="UP001056384"/>
    </source>
</evidence>
<reference evidence="3" key="1">
    <citation type="submission" date="2022-06" db="EMBL/GenBank/DDBJ databases">
        <title>Complete genome sequences of two strains of the flax pathogen Septoria linicola.</title>
        <authorList>
            <person name="Lapalu N."/>
            <person name="Simon A."/>
            <person name="Demenou B."/>
            <person name="Paumier D."/>
            <person name="Guillot M.-P."/>
            <person name="Gout L."/>
            <person name="Valade R."/>
        </authorList>
    </citation>
    <scope>NUCLEOTIDE SEQUENCE</scope>
    <source>
        <strain evidence="3">SE15195</strain>
    </source>
</reference>